<feature type="compositionally biased region" description="Basic and acidic residues" evidence="1">
    <location>
        <begin position="77"/>
        <end position="87"/>
    </location>
</feature>
<dbReference type="EMBL" id="JACGCM010000042">
    <property type="protein sequence ID" value="KAF6176795.1"/>
    <property type="molecule type" value="Genomic_DNA"/>
</dbReference>
<dbReference type="OrthoDB" id="1899142at2759"/>
<reference evidence="3 4" key="1">
    <citation type="journal article" date="2020" name="IScience">
        <title>Genome Sequencing of the Endangered Kingdonia uniflora (Circaeasteraceae, Ranunculales) Reveals Potential Mechanisms of Evolutionary Specialization.</title>
        <authorList>
            <person name="Sun Y."/>
            <person name="Deng T."/>
            <person name="Zhang A."/>
            <person name="Moore M.J."/>
            <person name="Landis J.B."/>
            <person name="Lin N."/>
            <person name="Zhang H."/>
            <person name="Zhang X."/>
            <person name="Huang J."/>
            <person name="Zhang X."/>
            <person name="Sun H."/>
            <person name="Wang H."/>
        </authorList>
    </citation>
    <scope>NUCLEOTIDE SEQUENCE [LARGE SCALE GENOMIC DNA]</scope>
    <source>
        <strain evidence="3">TB1705</strain>
        <tissue evidence="3">Leaf</tissue>
    </source>
</reference>
<feature type="region of interest" description="Disordered" evidence="1">
    <location>
        <begin position="206"/>
        <end position="238"/>
    </location>
</feature>
<feature type="compositionally biased region" description="Basic residues" evidence="1">
    <location>
        <begin position="88"/>
        <end position="99"/>
    </location>
</feature>
<keyword evidence="2" id="KW-0812">Transmembrane</keyword>
<keyword evidence="4" id="KW-1185">Reference proteome</keyword>
<comment type="caution">
    <text evidence="3">The sequence shown here is derived from an EMBL/GenBank/DDBJ whole genome shotgun (WGS) entry which is preliminary data.</text>
</comment>
<dbReference type="PANTHER" id="PTHR34188:SF5">
    <property type="entry name" value="OS05G0131900 PROTEIN"/>
    <property type="match status" value="1"/>
</dbReference>
<feature type="transmembrane region" description="Helical" evidence="2">
    <location>
        <begin position="152"/>
        <end position="171"/>
    </location>
</feature>
<dbReference type="Proteomes" id="UP000541444">
    <property type="component" value="Unassembled WGS sequence"/>
</dbReference>
<evidence type="ECO:0000256" key="1">
    <source>
        <dbReference type="SAM" id="MobiDB-lite"/>
    </source>
</evidence>
<feature type="compositionally biased region" description="Polar residues" evidence="1">
    <location>
        <begin position="206"/>
        <end position="227"/>
    </location>
</feature>
<proteinExistence type="predicted"/>
<accession>A0A7J7PBG9</accession>
<gene>
    <name evidence="3" type="ORF">GIB67_025845</name>
</gene>
<evidence type="ECO:0008006" key="5">
    <source>
        <dbReference type="Google" id="ProtNLM"/>
    </source>
</evidence>
<evidence type="ECO:0000313" key="4">
    <source>
        <dbReference type="Proteomes" id="UP000541444"/>
    </source>
</evidence>
<feature type="region of interest" description="Disordered" evidence="1">
    <location>
        <begin position="77"/>
        <end position="113"/>
    </location>
</feature>
<sequence length="238" mass="25621">MEKDQLVDLETGGTTSEDEGNTSNVRQANKLLGRVWSGFVSLDGTIKEEYGVNVSSSADDEATEVLIHKKSGGEEKTSVLVKKIEREKRKKMGSKKPPKPPRPPKGPSLDAADQKLVREISELAMLKRARIERMKAQKKLKAGKASSSNSNLFAMLVTLLFCLVIIFQGMFSRSSSPVSFDGSPESSVAKRGGLISIQYYKNLSAASGTNSPDSGSPNLVEQISGSGINEEDVSRVAG</sequence>
<evidence type="ECO:0000256" key="2">
    <source>
        <dbReference type="SAM" id="Phobius"/>
    </source>
</evidence>
<dbReference type="AlphaFoldDB" id="A0A7J7PBG9"/>
<organism evidence="3 4">
    <name type="scientific">Kingdonia uniflora</name>
    <dbReference type="NCBI Taxonomy" id="39325"/>
    <lineage>
        <taxon>Eukaryota</taxon>
        <taxon>Viridiplantae</taxon>
        <taxon>Streptophyta</taxon>
        <taxon>Embryophyta</taxon>
        <taxon>Tracheophyta</taxon>
        <taxon>Spermatophyta</taxon>
        <taxon>Magnoliopsida</taxon>
        <taxon>Ranunculales</taxon>
        <taxon>Circaeasteraceae</taxon>
        <taxon>Kingdonia</taxon>
    </lineage>
</organism>
<dbReference type="PANTHER" id="PTHR34188">
    <property type="entry name" value="OS01G0299500 PROTEIN"/>
    <property type="match status" value="1"/>
</dbReference>
<keyword evidence="2" id="KW-1133">Transmembrane helix</keyword>
<feature type="region of interest" description="Disordered" evidence="1">
    <location>
        <begin position="1"/>
        <end position="25"/>
    </location>
</feature>
<keyword evidence="2" id="KW-0472">Membrane</keyword>
<name>A0A7J7PBG9_9MAGN</name>
<protein>
    <recommendedName>
        <fullName evidence="5">Transmembrane protein</fullName>
    </recommendedName>
</protein>
<evidence type="ECO:0000313" key="3">
    <source>
        <dbReference type="EMBL" id="KAF6176795.1"/>
    </source>
</evidence>